<evidence type="ECO:0000256" key="3">
    <source>
        <dbReference type="ARBA" id="ARBA00012483"/>
    </source>
</evidence>
<dbReference type="GO" id="GO:0061630">
    <property type="term" value="F:ubiquitin protein ligase activity"/>
    <property type="evidence" value="ECO:0007669"/>
    <property type="project" value="UniProtKB-EC"/>
</dbReference>
<dbReference type="Pfam" id="PF25598">
    <property type="entry name" value="ARM_PUB"/>
    <property type="match status" value="1"/>
</dbReference>
<dbReference type="Gene3D" id="1.25.10.10">
    <property type="entry name" value="Leucine-rich Repeat Variant"/>
    <property type="match status" value="2"/>
</dbReference>
<dbReference type="PANTHER" id="PTHR23315:SF307">
    <property type="entry name" value="U-BOX DOMAIN-CONTAINING PROTEIN 19"/>
    <property type="match status" value="1"/>
</dbReference>
<name>A0A0E0ERQ8_9ORYZ</name>
<dbReference type="InterPro" id="IPR011989">
    <property type="entry name" value="ARM-like"/>
</dbReference>
<reference evidence="9" key="1">
    <citation type="submission" date="2015-04" db="UniProtKB">
        <authorList>
            <consortium name="EnsemblPlants"/>
        </authorList>
    </citation>
    <scope>IDENTIFICATION</scope>
</reference>
<dbReference type="Proteomes" id="UP000008021">
    <property type="component" value="Chromosome 9"/>
</dbReference>
<sequence length="712" mass="74305">MSSPPPPPPSKPKRRRLLSLPAIYPCEDIAPAPLLASLLSLAADVAGRRAGDVDAFPVLRRGVRKAVRLAGILLAFLEEVQDAAAAGKATAMPSSAVLGLTELHVAMQKLRFLLADCARRGARLWVLVNAGMVASELRLVLGSVAAAMDALPRSVAEASVEAGELARVVSEQAWRAAVRPDGADERAARSVRSILDQFKDGVAPDADDVRRVLRRVRVGSWSDCSEEIAFLESELCARLDAGDENSSDVLVMNSLMAFLVYCRVVLFDHIDASKSQAAAAAPARCPEWIRPDALQCPITLDLMTDPVTVSTGQTYDRASITRWMKAGCRTCPVTGERLSTADLVPNTVLRAIIERMLLINGVTLPEPSAAASGGGHRHGAVANTAVPFGPAAAGAARLAVAHIVAQLSTGSTEERRKATSEARKLSKHSVFYRACLVDANAVPWLLCLLSSTDAAVQDNAVASLLNLSKHPAGRTAIVEVGGVGLVVDVINVGAKAEAQHNAAAVLFYLSSNSPDSAEEIGRIPEAIPTLVQLIRDGAYRGRKNAMVSLYGLLQSAANHGRAIAAGAVSALAALLLSADRDDLAGDSVALLARIAEQPSGAAAVLSQPGLVARLAEALAASSASSSRSARDHSVSLLASLCRHGGAKVVAVLGRMPGLMASLYSLVADGGSPQTSKKARALLNEIHRHYEAAPPPPASASSDAGGDRVVRVL</sequence>
<evidence type="ECO:0000259" key="8">
    <source>
        <dbReference type="PROSITE" id="PS51698"/>
    </source>
</evidence>
<dbReference type="AlphaFoldDB" id="A0A0E0ERQ8"/>
<evidence type="ECO:0000313" key="9">
    <source>
        <dbReference type="EnsemblPlants" id="OMERI09G06750.1"/>
    </source>
</evidence>
<evidence type="ECO:0000256" key="4">
    <source>
        <dbReference type="ARBA" id="ARBA00022679"/>
    </source>
</evidence>
<dbReference type="GO" id="GO:0010029">
    <property type="term" value="P:regulation of seed germination"/>
    <property type="evidence" value="ECO:0007669"/>
    <property type="project" value="UniProtKB-ARBA"/>
</dbReference>
<comment type="catalytic activity">
    <reaction evidence="1">
        <text>S-ubiquitinyl-[E2 ubiquitin-conjugating enzyme]-L-cysteine + [acceptor protein]-L-lysine = [E2 ubiquitin-conjugating enzyme]-L-cysteine + N(6)-ubiquitinyl-[acceptor protein]-L-lysine.</text>
        <dbReference type="EC" id="2.3.2.27"/>
    </reaction>
</comment>
<dbReference type="SUPFAM" id="SSF57850">
    <property type="entry name" value="RING/U-box"/>
    <property type="match status" value="1"/>
</dbReference>
<dbReference type="InterPro" id="IPR003613">
    <property type="entry name" value="Ubox_domain"/>
</dbReference>
<dbReference type="InterPro" id="IPR045210">
    <property type="entry name" value="RING-Ubox_PUB"/>
</dbReference>
<dbReference type="InterPro" id="IPR000225">
    <property type="entry name" value="Armadillo"/>
</dbReference>
<dbReference type="HOGENOM" id="CLU_006348_5_2_1"/>
<dbReference type="Gramene" id="OMERI09G06750.1">
    <property type="protein sequence ID" value="OMERI09G06750.1"/>
    <property type="gene ID" value="OMERI09G06750"/>
</dbReference>
<feature type="repeat" description="ARM" evidence="7">
    <location>
        <begin position="440"/>
        <end position="482"/>
    </location>
</feature>
<keyword evidence="6" id="KW-0833">Ubl conjugation pathway</keyword>
<dbReference type="PANTHER" id="PTHR23315">
    <property type="entry name" value="U BOX DOMAIN-CONTAINING"/>
    <property type="match status" value="1"/>
</dbReference>
<dbReference type="Pfam" id="PF04564">
    <property type="entry name" value="U-box"/>
    <property type="match status" value="1"/>
</dbReference>
<dbReference type="PROSITE" id="PS50176">
    <property type="entry name" value="ARM_REPEAT"/>
    <property type="match status" value="2"/>
</dbReference>
<dbReference type="EnsemblPlants" id="OMERI09G06750.1">
    <property type="protein sequence ID" value="OMERI09G06750.1"/>
    <property type="gene ID" value="OMERI09G06750"/>
</dbReference>
<proteinExistence type="predicted"/>
<organism evidence="9">
    <name type="scientific">Oryza meridionalis</name>
    <dbReference type="NCBI Taxonomy" id="40149"/>
    <lineage>
        <taxon>Eukaryota</taxon>
        <taxon>Viridiplantae</taxon>
        <taxon>Streptophyta</taxon>
        <taxon>Embryophyta</taxon>
        <taxon>Tracheophyta</taxon>
        <taxon>Spermatophyta</taxon>
        <taxon>Magnoliopsida</taxon>
        <taxon>Liliopsida</taxon>
        <taxon>Poales</taxon>
        <taxon>Poaceae</taxon>
        <taxon>BOP clade</taxon>
        <taxon>Oryzoideae</taxon>
        <taxon>Oryzeae</taxon>
        <taxon>Oryzinae</taxon>
        <taxon>Oryza</taxon>
    </lineage>
</organism>
<reference evidence="9" key="2">
    <citation type="submission" date="2018-05" db="EMBL/GenBank/DDBJ databases">
        <title>OmerRS3 (Oryza meridionalis Reference Sequence Version 3).</title>
        <authorList>
            <person name="Zhang J."/>
            <person name="Kudrna D."/>
            <person name="Lee S."/>
            <person name="Talag J."/>
            <person name="Welchert J."/>
            <person name="Wing R.A."/>
        </authorList>
    </citation>
    <scope>NUCLEOTIDE SEQUENCE [LARGE SCALE GENOMIC DNA]</scope>
    <source>
        <strain evidence="9">cv. OR44</strain>
    </source>
</reference>
<dbReference type="InterPro" id="IPR016024">
    <property type="entry name" value="ARM-type_fold"/>
</dbReference>
<evidence type="ECO:0000256" key="7">
    <source>
        <dbReference type="PROSITE-ProRule" id="PRU00259"/>
    </source>
</evidence>
<dbReference type="SMART" id="SM00185">
    <property type="entry name" value="ARM"/>
    <property type="match status" value="3"/>
</dbReference>
<keyword evidence="5" id="KW-0677">Repeat</keyword>
<evidence type="ECO:0000313" key="10">
    <source>
        <dbReference type="Proteomes" id="UP000008021"/>
    </source>
</evidence>
<feature type="domain" description="U-box" evidence="8">
    <location>
        <begin position="289"/>
        <end position="363"/>
    </location>
</feature>
<dbReference type="InterPro" id="IPR058678">
    <property type="entry name" value="ARM_PUB"/>
</dbReference>
<dbReference type="InterPro" id="IPR013083">
    <property type="entry name" value="Znf_RING/FYVE/PHD"/>
</dbReference>
<dbReference type="PROSITE" id="PS51698">
    <property type="entry name" value="U_BOX"/>
    <property type="match status" value="1"/>
</dbReference>
<dbReference type="SUPFAM" id="SSF48371">
    <property type="entry name" value="ARM repeat"/>
    <property type="match status" value="1"/>
</dbReference>
<dbReference type="eggNOG" id="KOG0167">
    <property type="taxonomic scope" value="Eukaryota"/>
</dbReference>
<dbReference type="UniPathway" id="UPA00143"/>
<protein>
    <recommendedName>
        <fullName evidence="3">RING-type E3 ubiquitin transferase</fullName>
        <ecNumber evidence="3">2.3.2.27</ecNumber>
    </recommendedName>
</protein>
<dbReference type="FunFam" id="3.30.40.10:FF:000442">
    <property type="entry name" value="RING-type E3 ubiquitin transferase"/>
    <property type="match status" value="1"/>
</dbReference>
<dbReference type="Gene3D" id="3.30.40.10">
    <property type="entry name" value="Zinc/RING finger domain, C3HC4 (zinc finger)"/>
    <property type="match status" value="1"/>
</dbReference>
<evidence type="ECO:0000256" key="1">
    <source>
        <dbReference type="ARBA" id="ARBA00000900"/>
    </source>
</evidence>
<keyword evidence="10" id="KW-1185">Reference proteome</keyword>
<dbReference type="STRING" id="40149.A0A0E0ERQ8"/>
<evidence type="ECO:0000256" key="2">
    <source>
        <dbReference type="ARBA" id="ARBA00004906"/>
    </source>
</evidence>
<comment type="pathway">
    <text evidence="2">Protein modification; protein ubiquitination.</text>
</comment>
<evidence type="ECO:0000256" key="6">
    <source>
        <dbReference type="ARBA" id="ARBA00022786"/>
    </source>
</evidence>
<feature type="repeat" description="ARM" evidence="7">
    <location>
        <begin position="566"/>
        <end position="609"/>
    </location>
</feature>
<evidence type="ECO:0000256" key="5">
    <source>
        <dbReference type="ARBA" id="ARBA00022737"/>
    </source>
</evidence>
<dbReference type="FunFam" id="1.25.10.10:FF:000485">
    <property type="entry name" value="RING-type E3 ubiquitin transferase"/>
    <property type="match status" value="1"/>
</dbReference>
<keyword evidence="4" id="KW-0808">Transferase</keyword>
<dbReference type="SMART" id="SM00504">
    <property type="entry name" value="Ubox"/>
    <property type="match status" value="1"/>
</dbReference>
<accession>A0A0E0ERQ8</accession>
<dbReference type="CDD" id="cd16664">
    <property type="entry name" value="RING-Ubox_PUB"/>
    <property type="match status" value="1"/>
</dbReference>
<dbReference type="GO" id="GO:0016567">
    <property type="term" value="P:protein ubiquitination"/>
    <property type="evidence" value="ECO:0007669"/>
    <property type="project" value="UniProtKB-UniPathway"/>
</dbReference>
<dbReference type="EC" id="2.3.2.27" evidence="3"/>